<dbReference type="AlphaFoldDB" id="A0AAU0Q0P8"/>
<feature type="transmembrane region" description="Helical" evidence="2">
    <location>
        <begin position="16"/>
        <end position="38"/>
    </location>
</feature>
<feature type="compositionally biased region" description="Polar residues" evidence="1">
    <location>
        <begin position="320"/>
        <end position="352"/>
    </location>
</feature>
<dbReference type="SUPFAM" id="SSF53300">
    <property type="entry name" value="vWA-like"/>
    <property type="match status" value="1"/>
</dbReference>
<keyword evidence="4" id="KW-1185">Reference proteome</keyword>
<dbReference type="KEGG" id="cpsk:Q0N40_04690"/>
<keyword evidence="2" id="KW-0812">Transmembrane</keyword>
<dbReference type="EMBL" id="CP137757">
    <property type="protein sequence ID" value="WPF25827.1"/>
    <property type="molecule type" value="Genomic_DNA"/>
</dbReference>
<keyword evidence="2" id="KW-0472">Membrane</keyword>
<sequence length="560" mass="58846">MANHRSGTRQLRFARWVWVAFVIVIVLALLAALSVVFVSRNKSSSNAAECDRSTVLNVIADPSAKATAEKLTSDYSKSNPSTHDSCITPKITYANTAQTIALFHSPEGDLPAAWIPAGSLPGSTQDNPGGTALDGSEAEIDSSVLVDRQQLGAIHSKNSAQDKAPGAPAYPRDSTWSAYAASAQFAKDHPAGMDPQARDASAREVAATLSPTSLSDAVSSVSSGKGNSSVAAPQSLGGDNTAFSPIGDATVDFPLLTMSSSPRVTEYQARAAADFSEFARSHSESQAAEKTPAHGSLSNDTKELAYAASNQVSGELPPVTVTNSTTREMNSQASGNTDGEATTDKATAQQSPVKKDAAKDQAKSEQKPDKANQQRPAPASTLLLIDTSESMRNYFGVIQRESARSLQEAGQYGRVTSLWSFSSPMERVQPYRNHVDLSIGDHGARSASMVNGLTTGGTPFLYESTVAAMLNASISGPAPKRVVIVTGSTNAGQSMNAANARLQADIINKQSSVQVDVIALGDKVDPWLREVSQLTNGRYHAIPNATDKSFPQAMTDALAG</sequence>
<name>A0AAU0Q0P8_9CORY</name>
<protein>
    <submittedName>
        <fullName evidence="3">VWA domain-containing protein</fullName>
    </submittedName>
</protein>
<feature type="region of interest" description="Disordered" evidence="1">
    <location>
        <begin position="308"/>
        <end position="385"/>
    </location>
</feature>
<dbReference type="InterPro" id="IPR036465">
    <property type="entry name" value="vWFA_dom_sf"/>
</dbReference>
<keyword evidence="2" id="KW-1133">Transmembrane helix</keyword>
<evidence type="ECO:0000256" key="1">
    <source>
        <dbReference type="SAM" id="MobiDB-lite"/>
    </source>
</evidence>
<dbReference type="Proteomes" id="UP001174314">
    <property type="component" value="Chromosome"/>
</dbReference>
<reference evidence="3 4" key="1">
    <citation type="submission" date="2023-10" db="EMBL/GenBank/DDBJ databases">
        <title>complete genome sequence of Corynebacterium pseudokroppenstedtii P15-C1.</title>
        <authorList>
            <person name="Bruggemann H."/>
            <person name="Poehlein A."/>
        </authorList>
    </citation>
    <scope>NUCLEOTIDE SEQUENCE [LARGE SCALE GENOMIC DNA]</scope>
    <source>
        <strain evidence="3 4">P15_C1</strain>
    </source>
</reference>
<evidence type="ECO:0000313" key="3">
    <source>
        <dbReference type="EMBL" id="WPF25827.1"/>
    </source>
</evidence>
<gene>
    <name evidence="3" type="ORF">Q0N40_04690</name>
</gene>
<evidence type="ECO:0000256" key="2">
    <source>
        <dbReference type="SAM" id="Phobius"/>
    </source>
</evidence>
<feature type="compositionally biased region" description="Basic and acidic residues" evidence="1">
    <location>
        <begin position="353"/>
        <end position="372"/>
    </location>
</feature>
<proteinExistence type="predicted"/>
<feature type="region of interest" description="Disordered" evidence="1">
    <location>
        <begin position="278"/>
        <end position="297"/>
    </location>
</feature>
<organism evidence="3 4">
    <name type="scientific">Corynebacterium pseudokroppenstedtii</name>
    <dbReference type="NCBI Taxonomy" id="2804917"/>
    <lineage>
        <taxon>Bacteria</taxon>
        <taxon>Bacillati</taxon>
        <taxon>Actinomycetota</taxon>
        <taxon>Actinomycetes</taxon>
        <taxon>Mycobacteriales</taxon>
        <taxon>Corynebacteriaceae</taxon>
        <taxon>Corynebacterium</taxon>
    </lineage>
</organism>
<dbReference type="Gene3D" id="3.40.50.410">
    <property type="entry name" value="von Willebrand factor, type A domain"/>
    <property type="match status" value="1"/>
</dbReference>
<feature type="region of interest" description="Disordered" evidence="1">
    <location>
        <begin position="206"/>
        <end position="239"/>
    </location>
</feature>
<dbReference type="RefSeq" id="WP_204088419.1">
    <property type="nucleotide sequence ID" value="NZ_CP137757.1"/>
</dbReference>
<accession>A0AAU0Q0P8</accession>
<feature type="compositionally biased region" description="Low complexity" evidence="1">
    <location>
        <begin position="209"/>
        <end position="232"/>
    </location>
</feature>
<evidence type="ECO:0000313" key="4">
    <source>
        <dbReference type="Proteomes" id="UP001174314"/>
    </source>
</evidence>